<dbReference type="AlphaFoldDB" id="A0A2S6AVS2"/>
<dbReference type="Gene3D" id="2.30.40.10">
    <property type="entry name" value="Urease, subunit C, domain 1"/>
    <property type="match status" value="1"/>
</dbReference>
<name>A0A2S6AVS2_9NOCA</name>
<dbReference type="OrthoDB" id="3173428at2"/>
<reference evidence="2 3" key="1">
    <citation type="submission" date="2018-02" db="EMBL/GenBank/DDBJ databases">
        <title>8 Nocardia nova and 1 Nocardia cyriacigeorgica strain used for evolution to TMP-SMX.</title>
        <authorList>
            <person name="Mehta H."/>
            <person name="Weng J."/>
            <person name="Shamoo Y."/>
        </authorList>
    </citation>
    <scope>NUCLEOTIDE SEQUENCE [LARGE SCALE GENOMIC DNA]</scope>
    <source>
        <strain evidence="2 3">MDA3139</strain>
    </source>
</reference>
<dbReference type="GO" id="GO:0016810">
    <property type="term" value="F:hydrolase activity, acting on carbon-nitrogen (but not peptide) bonds"/>
    <property type="evidence" value="ECO:0007669"/>
    <property type="project" value="InterPro"/>
</dbReference>
<proteinExistence type="predicted"/>
<protein>
    <submittedName>
        <fullName evidence="2">Amidohydrolase</fullName>
    </submittedName>
</protein>
<dbReference type="SUPFAM" id="SSF51338">
    <property type="entry name" value="Composite domain of metallo-dependent hydrolases"/>
    <property type="match status" value="1"/>
</dbReference>
<dbReference type="Gene3D" id="3.20.20.140">
    <property type="entry name" value="Metal-dependent hydrolases"/>
    <property type="match status" value="2"/>
</dbReference>
<dbReference type="RefSeq" id="WP_104374308.1">
    <property type="nucleotide sequence ID" value="NZ_PSZC01000002.1"/>
</dbReference>
<organism evidence="2 3">
    <name type="scientific">Nocardia nova</name>
    <dbReference type="NCBI Taxonomy" id="37330"/>
    <lineage>
        <taxon>Bacteria</taxon>
        <taxon>Bacillati</taxon>
        <taxon>Actinomycetota</taxon>
        <taxon>Actinomycetes</taxon>
        <taxon>Mycobacteriales</taxon>
        <taxon>Nocardiaceae</taxon>
        <taxon>Nocardia</taxon>
    </lineage>
</organism>
<feature type="domain" description="Amidohydrolase 3" evidence="1">
    <location>
        <begin position="40"/>
        <end position="466"/>
    </location>
</feature>
<accession>A0A2S6AVS2</accession>
<dbReference type="InterPro" id="IPR011059">
    <property type="entry name" value="Metal-dep_hydrolase_composite"/>
</dbReference>
<dbReference type="Gene3D" id="3.10.310.70">
    <property type="match status" value="1"/>
</dbReference>
<gene>
    <name evidence="2" type="ORF">C5E45_04090</name>
</gene>
<comment type="caution">
    <text evidence="2">The sequence shown here is derived from an EMBL/GenBank/DDBJ whole genome shotgun (WGS) entry which is preliminary data.</text>
</comment>
<evidence type="ECO:0000259" key="1">
    <source>
        <dbReference type="Pfam" id="PF07969"/>
    </source>
</evidence>
<evidence type="ECO:0000313" key="2">
    <source>
        <dbReference type="EMBL" id="PPJ39345.1"/>
    </source>
</evidence>
<dbReference type="Proteomes" id="UP000239874">
    <property type="component" value="Unassembled WGS sequence"/>
</dbReference>
<dbReference type="SUPFAM" id="SSF51556">
    <property type="entry name" value="Metallo-dependent hydrolases"/>
    <property type="match status" value="1"/>
</dbReference>
<sequence>MTVIVIRNAEVRGQTGLDLRVRGSRLEQIGRGLSTSDAQDVIDARGGAVIPGLHDHHLHLYATAADAASVHCGPPEVCDRQELADALAMAAGDEHGWVRGVGYFESVAGDLDARAIDALHRDRPVRIQHRSGAMWILNTAALRQVRITAATRHPGVELDAAGEPTGRIWRADSWLRDRLPAAGPPDLHALGAKLARKGITGVTDATPDLTPGSQTALTQSVATGELPQRLHLLGVPLNAVVQQENSRVSVGPYKIVIPDSGLPSLDNLVERIRCAHGHGRAVAVHCVSREALLLLLAAMEEAGGRAGDRIEHGALIPVESIADIRRHGFSVVTQPGFLRHRGDDYRHTVDAADLPDLYRCRSLVDAGVPLALSSDAPYGPIDPWTVIAAARDRAGATGAPLNIAEHLTAGEALRAYLGSPDDPGGLPRRLRAGAPADLVVLEVPLARALSAPTADNVRATVIDGHIFWRTT</sequence>
<keyword evidence="2" id="KW-0378">Hydrolase</keyword>
<dbReference type="PANTHER" id="PTHR22642">
    <property type="entry name" value="IMIDAZOLONEPROPIONASE"/>
    <property type="match status" value="1"/>
</dbReference>
<dbReference type="InterPro" id="IPR013108">
    <property type="entry name" value="Amidohydro_3"/>
</dbReference>
<dbReference type="InterPro" id="IPR032466">
    <property type="entry name" value="Metal_Hydrolase"/>
</dbReference>
<dbReference type="PANTHER" id="PTHR22642:SF2">
    <property type="entry name" value="PROTEIN LONG AFTER FAR-RED 3"/>
    <property type="match status" value="1"/>
</dbReference>
<dbReference type="Pfam" id="PF07969">
    <property type="entry name" value="Amidohydro_3"/>
    <property type="match status" value="1"/>
</dbReference>
<evidence type="ECO:0000313" key="3">
    <source>
        <dbReference type="Proteomes" id="UP000239874"/>
    </source>
</evidence>
<dbReference type="EMBL" id="PSZC01000002">
    <property type="protein sequence ID" value="PPJ39345.1"/>
    <property type="molecule type" value="Genomic_DNA"/>
</dbReference>